<dbReference type="AlphaFoldDB" id="A0A1G8D7T4"/>
<dbReference type="OrthoDB" id="7069425at2"/>
<dbReference type="STRING" id="405671.SAMN05421827_12839"/>
<protein>
    <recommendedName>
        <fullName evidence="3">Protein NO VEIN C-terminal domain-containing protein</fullName>
    </recommendedName>
</protein>
<accession>A0A1G8D7T4</accession>
<dbReference type="RefSeq" id="WP_090504143.1">
    <property type="nucleotide sequence ID" value="NZ_FNCH01000028.1"/>
</dbReference>
<dbReference type="Proteomes" id="UP000199643">
    <property type="component" value="Unassembled WGS sequence"/>
</dbReference>
<evidence type="ECO:0008006" key="3">
    <source>
        <dbReference type="Google" id="ProtNLM"/>
    </source>
</evidence>
<keyword evidence="2" id="KW-1185">Reference proteome</keyword>
<sequence length="1076" mass="123943">MTIPSTETFDREQAISQAILESEISDYKQHAMKMLRDFEKFNDFSSNRAIWELVQNACDLTTSCEIVIDYRYDKFAFSHNGRPFTSNALISLIKQVSGDKDGDCEIPPVGKYGTGFLTTHSLGRKFHIDSLLEYSGMYLKIEKFEVDRRAKEWEQLSKDIWKQKENALKILKTGQIIENPVFETTFTYYPETEQEKAYITNSFSDLEEYIPIVLAINDRIKSFKVISKEGIEMLFVLHKREPVQNEKSVNLFKTTIYKNEEEQVIYSVTDTSDKKTQEIEIILPIQTDLKLKQFPARIARLFLYYPLVGSEKFGINFIINCTKFMPTEPRDGIHLNSNKDQVKDQEELNRGLIQRASDLLFNFLSSNVLPVEDPLLYAEINFKRDSGDIHLDGYFTELQGAWVDRFTQLPLVFTDDGYKTVSEVVFIDPNLLGSDSHFESIDYILRCFYDNLPTKETVIYWSNFVANWDYADAIFINNGELAERLNNKKLLEFDEIKLKDYYQYLIEAKQDNLFANYQLIPNTAGDFQTLNSLRHAIDLDPALIDAGKILIPASIDLLVNESFAFDFNLGNFTRKDFSNSVTARLPELFSDDAIFLGINTENDNQTGEEENKEVVPVNIFKALLNYSKLTTNPASQSKPSNLMRLISDHYQLDNSLIQIVPTDDTENKLDKRTAQKKLVRIFFNSLLTLDTAWVKNNLSFIKDLLGCYEDRFKEQYAGCKLYPNQLYELQLLTDLKLDVDLDEELITLYDKVTGGTIKRILGHKDFSSYLTANDQINNKYLSTVIESAFLDSDIPDINENPYKDEILNIISKINKPFYKSLFTRLDLVKAPLMLAVVTNENTKDHIFSIVTLKEHQINRLGEIIKAGNLDQILEKAEDVILQEKRKRSDFAHKYMIGTYIEDRIREKISSELSSRFNVEKGKSVEAEDEQGGQDIVIYYDEKPIYYLEVKSRWDDRNSVTMSKLQLERASENVERYALISVDVTKYTGANDPYALSEAEILPLVKVLDGIGSNIYPLIENNLLAERNAEAPITLTEYRGLINQIRIGQGMDFKPYVDLLLAKLEKSIIQIRNVSVI</sequence>
<dbReference type="InterPro" id="IPR036890">
    <property type="entry name" value="HATPase_C_sf"/>
</dbReference>
<proteinExistence type="predicted"/>
<gene>
    <name evidence="1" type="ORF">SAMN05421827_12839</name>
</gene>
<dbReference type="SUPFAM" id="SSF55874">
    <property type="entry name" value="ATPase domain of HSP90 chaperone/DNA topoisomerase II/histidine kinase"/>
    <property type="match status" value="1"/>
</dbReference>
<evidence type="ECO:0000313" key="2">
    <source>
        <dbReference type="Proteomes" id="UP000199643"/>
    </source>
</evidence>
<evidence type="ECO:0000313" key="1">
    <source>
        <dbReference type="EMBL" id="SDH53785.1"/>
    </source>
</evidence>
<dbReference type="EMBL" id="FNCH01000028">
    <property type="protein sequence ID" value="SDH53785.1"/>
    <property type="molecule type" value="Genomic_DNA"/>
</dbReference>
<name>A0A1G8D7T4_9SPHI</name>
<reference evidence="2" key="1">
    <citation type="submission" date="2016-10" db="EMBL/GenBank/DDBJ databases">
        <authorList>
            <person name="Varghese N."/>
            <person name="Submissions S."/>
        </authorList>
    </citation>
    <scope>NUCLEOTIDE SEQUENCE [LARGE SCALE GENOMIC DNA]</scope>
    <source>
        <strain evidence="2">DSM 17933</strain>
    </source>
</reference>
<organism evidence="1 2">
    <name type="scientific">Pedobacter terrae</name>
    <dbReference type="NCBI Taxonomy" id="405671"/>
    <lineage>
        <taxon>Bacteria</taxon>
        <taxon>Pseudomonadati</taxon>
        <taxon>Bacteroidota</taxon>
        <taxon>Sphingobacteriia</taxon>
        <taxon>Sphingobacteriales</taxon>
        <taxon>Sphingobacteriaceae</taxon>
        <taxon>Pedobacter</taxon>
    </lineage>
</organism>
<dbReference type="NCBIfam" id="NF047352">
    <property type="entry name" value="P_loop_sacsin"/>
    <property type="match status" value="1"/>
</dbReference>